<sequence length="141" mass="16003">MTHSYSLRTIDAIDGLNKPAPIEPRWTTYEWPKAFGLEKGQLGDDPHRAAYRLDRNKQEDGWWALDDLIRVISGYDRVGSSSGWHTLKAVDLVKIMTVFRLLGVDDQLEVCLPPEYQSAVDAYPSRADDQVRKSVELAEQA</sequence>
<dbReference type="AlphaFoldDB" id="A0AAX3EJY4"/>
<dbReference type="RefSeq" id="WP_168529646.1">
    <property type="nucleotide sequence ID" value="NZ_CP043010.1"/>
</dbReference>
<evidence type="ECO:0000313" key="1">
    <source>
        <dbReference type="EMBL" id="UYV98420.1"/>
    </source>
</evidence>
<gene>
    <name evidence="1" type="ORF">NL394_04110</name>
</gene>
<protein>
    <submittedName>
        <fullName evidence="1">Uncharacterized protein</fullName>
    </submittedName>
</protein>
<organism evidence="1 2">
    <name type="scientific">Paenarthrobacter ureafaciens</name>
    <dbReference type="NCBI Taxonomy" id="37931"/>
    <lineage>
        <taxon>Bacteria</taxon>
        <taxon>Bacillati</taxon>
        <taxon>Actinomycetota</taxon>
        <taxon>Actinomycetes</taxon>
        <taxon>Micrococcales</taxon>
        <taxon>Micrococcaceae</taxon>
        <taxon>Paenarthrobacter</taxon>
    </lineage>
</organism>
<dbReference type="EMBL" id="CP101185">
    <property type="protein sequence ID" value="UYV98420.1"/>
    <property type="molecule type" value="Genomic_DNA"/>
</dbReference>
<name>A0AAX3EJY4_PAEUR</name>
<accession>A0AAX3EJY4</accession>
<dbReference type="Proteomes" id="UP001163293">
    <property type="component" value="Chromosome"/>
</dbReference>
<keyword evidence="2" id="KW-1185">Reference proteome</keyword>
<evidence type="ECO:0000313" key="2">
    <source>
        <dbReference type="Proteomes" id="UP001163293"/>
    </source>
</evidence>
<reference evidence="1" key="1">
    <citation type="submission" date="2022-07" db="EMBL/GenBank/DDBJ databases">
        <authorList>
            <person name="Wu T."/>
        </authorList>
    </citation>
    <scope>NUCLEOTIDE SEQUENCE</scope>
    <source>
        <strain evidence="1">SD-1</strain>
    </source>
</reference>
<proteinExistence type="predicted"/>